<proteinExistence type="predicted"/>
<protein>
    <submittedName>
        <fullName evidence="3">Uncharacterized protein</fullName>
    </submittedName>
</protein>
<comment type="caution">
    <text evidence="3">The sequence shown here is derived from an EMBL/GenBank/DDBJ whole genome shotgun (WGS) entry which is preliminary data.</text>
</comment>
<dbReference type="EMBL" id="JACHGW010000004">
    <property type="protein sequence ID" value="MBB6052504.1"/>
    <property type="molecule type" value="Genomic_DNA"/>
</dbReference>
<accession>A0A7W9W7I3</accession>
<dbReference type="AlphaFoldDB" id="A0A7W9W7I3"/>
<reference evidence="3 4" key="1">
    <citation type="submission" date="2020-08" db="EMBL/GenBank/DDBJ databases">
        <title>Genomic Encyclopedia of Type Strains, Phase IV (KMG-IV): sequencing the most valuable type-strain genomes for metagenomic binning, comparative biology and taxonomic classification.</title>
        <authorList>
            <person name="Goeker M."/>
        </authorList>
    </citation>
    <scope>NUCLEOTIDE SEQUENCE [LARGE SCALE GENOMIC DNA]</scope>
    <source>
        <strain evidence="3 4">DSM 23562</strain>
    </source>
</reference>
<evidence type="ECO:0000313" key="4">
    <source>
        <dbReference type="Proteomes" id="UP000520814"/>
    </source>
</evidence>
<keyword evidence="2" id="KW-0472">Membrane</keyword>
<keyword evidence="2" id="KW-0812">Transmembrane</keyword>
<feature type="region of interest" description="Disordered" evidence="1">
    <location>
        <begin position="1"/>
        <end position="30"/>
    </location>
</feature>
<name>A0A7W9W7I3_ARMRO</name>
<dbReference type="Proteomes" id="UP000520814">
    <property type="component" value="Unassembled WGS sequence"/>
</dbReference>
<keyword evidence="4" id="KW-1185">Reference proteome</keyword>
<keyword evidence="2" id="KW-1133">Transmembrane helix</keyword>
<sequence length="387" mass="42611">MRSLQLKPTTTEGWVSKRQPQAPTVEAVATVESPAVQSTAKTETKTRARWRLKPRWFLTGILAFFFVPWCPPLTPVALTSTPAGPSANALYEGLQVFSGNVRGHGKRPPPGIGKAAWAAWSKELAERPGEHAVPISYQDPDGLRTIEQLQRQVQKNQAALEKLPEALRLPYDNGGVHDTRTYVGGTVHDLVVTLSHQGFLLEHAGRYPEAVETALRSVELGVQVGKGGNLQSWFLGESCHQIALQTLERTYAHLTPAQAKQTHERLSALLAQHTTLAQALAGERDQTARLLSFYRYPGTEGNILSRIPLVRLANQGVVSHYEAEVNHRIALVTHPDSHTVTELSKELPAYDPASIAVFSLHRVYENQQAQAARIARLLQNLKTQAGE</sequence>
<dbReference type="RefSeq" id="WP_184201654.1">
    <property type="nucleotide sequence ID" value="NZ_JACHGW010000004.1"/>
</dbReference>
<feature type="transmembrane region" description="Helical" evidence="2">
    <location>
        <begin position="56"/>
        <end position="78"/>
    </location>
</feature>
<evidence type="ECO:0000313" key="3">
    <source>
        <dbReference type="EMBL" id="MBB6052504.1"/>
    </source>
</evidence>
<evidence type="ECO:0000256" key="1">
    <source>
        <dbReference type="SAM" id="MobiDB-lite"/>
    </source>
</evidence>
<feature type="compositionally biased region" description="Polar residues" evidence="1">
    <location>
        <begin position="1"/>
        <end position="22"/>
    </location>
</feature>
<gene>
    <name evidence="3" type="ORF">HNQ39_004325</name>
</gene>
<organism evidence="3 4">
    <name type="scientific">Armatimonas rosea</name>
    <dbReference type="NCBI Taxonomy" id="685828"/>
    <lineage>
        <taxon>Bacteria</taxon>
        <taxon>Bacillati</taxon>
        <taxon>Armatimonadota</taxon>
        <taxon>Armatimonadia</taxon>
        <taxon>Armatimonadales</taxon>
        <taxon>Armatimonadaceae</taxon>
        <taxon>Armatimonas</taxon>
    </lineage>
</organism>
<evidence type="ECO:0000256" key="2">
    <source>
        <dbReference type="SAM" id="Phobius"/>
    </source>
</evidence>